<keyword evidence="12" id="KW-1185">Reference proteome</keyword>
<dbReference type="PANTHER" id="PTHR46471:SF2">
    <property type="entry name" value="CHITIN DEACETYLASE-RELATED"/>
    <property type="match status" value="1"/>
</dbReference>
<gene>
    <name evidence="11" type="primary">20354591</name>
    <name evidence="10" type="ORF">GGTG_14133</name>
</gene>
<dbReference type="InterPro" id="IPR002509">
    <property type="entry name" value="NODB_dom"/>
</dbReference>
<dbReference type="HOGENOM" id="CLU_021264_13_0_1"/>
<keyword evidence="2" id="KW-0479">Metal-binding</keyword>
<organism evidence="10">
    <name type="scientific">Gaeumannomyces tritici (strain R3-111a-1)</name>
    <name type="common">Wheat and barley take-all root rot fungus</name>
    <name type="synonym">Gaeumannomyces graminis var. tritici</name>
    <dbReference type="NCBI Taxonomy" id="644352"/>
    <lineage>
        <taxon>Eukaryota</taxon>
        <taxon>Fungi</taxon>
        <taxon>Dikarya</taxon>
        <taxon>Ascomycota</taxon>
        <taxon>Pezizomycotina</taxon>
        <taxon>Sordariomycetes</taxon>
        <taxon>Sordariomycetidae</taxon>
        <taxon>Magnaporthales</taxon>
        <taxon>Magnaporthaceae</taxon>
        <taxon>Gaeumannomyces</taxon>
    </lineage>
</organism>
<dbReference type="GO" id="GO:0005975">
    <property type="term" value="P:carbohydrate metabolic process"/>
    <property type="evidence" value="ECO:0007669"/>
    <property type="project" value="InterPro"/>
</dbReference>
<dbReference type="Proteomes" id="UP000006039">
    <property type="component" value="Unassembled WGS sequence"/>
</dbReference>
<dbReference type="EMBL" id="GL385543">
    <property type="protein sequence ID" value="EJT68287.1"/>
    <property type="molecule type" value="Genomic_DNA"/>
</dbReference>
<dbReference type="GeneID" id="20354591"/>
<dbReference type="InterPro" id="IPR011330">
    <property type="entry name" value="Glyco_hydro/deAcase_b/a-brl"/>
</dbReference>
<keyword evidence="6" id="KW-0170">Cobalt</keyword>
<evidence type="ECO:0000256" key="8">
    <source>
        <dbReference type="SAM" id="SignalP"/>
    </source>
</evidence>
<dbReference type="STRING" id="644352.J3PKR7"/>
<dbReference type="FunCoup" id="J3PKR7">
    <property type="interactions" value="41"/>
</dbReference>
<dbReference type="GO" id="GO:0046872">
    <property type="term" value="F:metal ion binding"/>
    <property type="evidence" value="ECO:0007669"/>
    <property type="project" value="UniProtKB-KW"/>
</dbReference>
<dbReference type="RefSeq" id="XP_009230325.1">
    <property type="nucleotide sequence ID" value="XM_009232061.1"/>
</dbReference>
<dbReference type="EnsemblFungi" id="EJT68287">
    <property type="protein sequence ID" value="EJT68287"/>
    <property type="gene ID" value="GGTG_14133"/>
</dbReference>
<reference evidence="12" key="1">
    <citation type="submission" date="2010-07" db="EMBL/GenBank/DDBJ databases">
        <title>The genome sequence of Gaeumannomyces graminis var. tritici strain R3-111a-1.</title>
        <authorList>
            <consortium name="The Broad Institute Genome Sequencing Platform"/>
            <person name="Ma L.-J."/>
            <person name="Dead R."/>
            <person name="Young S."/>
            <person name="Zeng Q."/>
            <person name="Koehrsen M."/>
            <person name="Alvarado L."/>
            <person name="Berlin A."/>
            <person name="Chapman S.B."/>
            <person name="Chen Z."/>
            <person name="Freedman E."/>
            <person name="Gellesch M."/>
            <person name="Goldberg J."/>
            <person name="Griggs A."/>
            <person name="Gujja S."/>
            <person name="Heilman E.R."/>
            <person name="Heiman D."/>
            <person name="Hepburn T."/>
            <person name="Howarth C."/>
            <person name="Jen D."/>
            <person name="Larson L."/>
            <person name="Mehta T."/>
            <person name="Neiman D."/>
            <person name="Pearson M."/>
            <person name="Roberts A."/>
            <person name="Saif S."/>
            <person name="Shea T."/>
            <person name="Shenoy N."/>
            <person name="Sisk P."/>
            <person name="Stolte C."/>
            <person name="Sykes S."/>
            <person name="Walk T."/>
            <person name="White J."/>
            <person name="Yandava C."/>
            <person name="Haas B."/>
            <person name="Nusbaum C."/>
            <person name="Birren B."/>
        </authorList>
    </citation>
    <scope>NUCLEOTIDE SEQUENCE [LARGE SCALE GENOMIC DNA]</scope>
    <source>
        <strain evidence="12">R3-111a-1</strain>
    </source>
</reference>
<feature type="region of interest" description="Disordered" evidence="7">
    <location>
        <begin position="269"/>
        <end position="319"/>
    </location>
</feature>
<reference evidence="10" key="2">
    <citation type="submission" date="2010-07" db="EMBL/GenBank/DDBJ databases">
        <authorList>
            <consortium name="The Broad Institute Genome Sequencing Platform"/>
            <consortium name="Broad Institute Genome Sequencing Center for Infectious Disease"/>
            <person name="Ma L.-J."/>
            <person name="Dead R."/>
            <person name="Young S."/>
            <person name="Zeng Q."/>
            <person name="Koehrsen M."/>
            <person name="Alvarado L."/>
            <person name="Berlin A."/>
            <person name="Chapman S.B."/>
            <person name="Chen Z."/>
            <person name="Freedman E."/>
            <person name="Gellesch M."/>
            <person name="Goldberg J."/>
            <person name="Griggs A."/>
            <person name="Gujja S."/>
            <person name="Heilman E.R."/>
            <person name="Heiman D."/>
            <person name="Hepburn T."/>
            <person name="Howarth C."/>
            <person name="Jen D."/>
            <person name="Larson L."/>
            <person name="Mehta T."/>
            <person name="Neiman D."/>
            <person name="Pearson M."/>
            <person name="Roberts A."/>
            <person name="Saif S."/>
            <person name="Shea T."/>
            <person name="Shenoy N."/>
            <person name="Sisk P."/>
            <person name="Stolte C."/>
            <person name="Sykes S."/>
            <person name="Walk T."/>
            <person name="White J."/>
            <person name="Yandava C."/>
            <person name="Haas B."/>
            <person name="Nusbaum C."/>
            <person name="Birren B."/>
        </authorList>
    </citation>
    <scope>NUCLEOTIDE SEQUENCE</scope>
    <source>
        <strain evidence="10">R3-111a-1</strain>
    </source>
</reference>
<dbReference type="SUPFAM" id="SSF88713">
    <property type="entry name" value="Glycoside hydrolase/deacetylase"/>
    <property type="match status" value="1"/>
</dbReference>
<feature type="domain" description="NodB homology" evidence="9">
    <location>
        <begin position="57"/>
        <end position="245"/>
    </location>
</feature>
<evidence type="ECO:0000256" key="6">
    <source>
        <dbReference type="ARBA" id="ARBA00023285"/>
    </source>
</evidence>
<dbReference type="PROSITE" id="PS51677">
    <property type="entry name" value="NODB"/>
    <property type="match status" value="1"/>
</dbReference>
<feature type="signal peptide" evidence="8">
    <location>
        <begin position="1"/>
        <end position="20"/>
    </location>
</feature>
<keyword evidence="5" id="KW-0119">Carbohydrate metabolism</keyword>
<evidence type="ECO:0000256" key="2">
    <source>
        <dbReference type="ARBA" id="ARBA00022723"/>
    </source>
</evidence>
<dbReference type="VEuPathDB" id="FungiDB:GGTG_14133"/>
<dbReference type="OrthoDB" id="407355at2759"/>
<proteinExistence type="predicted"/>
<name>J3PKR7_GAET3</name>
<keyword evidence="4" id="KW-0378">Hydrolase</keyword>
<dbReference type="PANTHER" id="PTHR46471">
    <property type="entry name" value="CHITIN DEACETYLASE"/>
    <property type="match status" value="1"/>
</dbReference>
<keyword evidence="3 8" id="KW-0732">Signal</keyword>
<dbReference type="Pfam" id="PF01522">
    <property type="entry name" value="Polysacc_deac_1"/>
    <property type="match status" value="1"/>
</dbReference>
<comment type="cofactor">
    <cofactor evidence="1">
        <name>Co(2+)</name>
        <dbReference type="ChEBI" id="CHEBI:48828"/>
    </cofactor>
</comment>
<evidence type="ECO:0000256" key="3">
    <source>
        <dbReference type="ARBA" id="ARBA00022729"/>
    </source>
</evidence>
<dbReference type="AlphaFoldDB" id="J3PKR7"/>
<evidence type="ECO:0000313" key="12">
    <source>
        <dbReference type="Proteomes" id="UP000006039"/>
    </source>
</evidence>
<reference evidence="11" key="4">
    <citation type="journal article" date="2015" name="G3 (Bethesda)">
        <title>Genome sequences of three phytopathogenic species of the Magnaporthaceae family of fungi.</title>
        <authorList>
            <person name="Okagaki L.H."/>
            <person name="Nunes C.C."/>
            <person name="Sailsbery J."/>
            <person name="Clay B."/>
            <person name="Brown D."/>
            <person name="John T."/>
            <person name="Oh Y."/>
            <person name="Young N."/>
            <person name="Fitzgerald M."/>
            <person name="Haas B.J."/>
            <person name="Zeng Q."/>
            <person name="Young S."/>
            <person name="Adiconis X."/>
            <person name="Fan L."/>
            <person name="Levin J.Z."/>
            <person name="Mitchell T.K."/>
            <person name="Okubara P.A."/>
            <person name="Farman M.L."/>
            <person name="Kohn L.M."/>
            <person name="Birren B."/>
            <person name="Ma L.-J."/>
            <person name="Dean R.A."/>
        </authorList>
    </citation>
    <scope>NUCLEOTIDE SEQUENCE</scope>
    <source>
        <strain evidence="11">R3-111a-1</strain>
    </source>
</reference>
<reference evidence="10" key="3">
    <citation type="submission" date="2010-09" db="EMBL/GenBank/DDBJ databases">
        <title>Annotation of Gaeumannomyces graminis var. tritici R3-111a-1.</title>
        <authorList>
            <consortium name="The Broad Institute Genome Sequencing Platform"/>
            <person name="Ma L.-J."/>
            <person name="Dead R."/>
            <person name="Young S.K."/>
            <person name="Zeng Q."/>
            <person name="Gargeya S."/>
            <person name="Fitzgerald M."/>
            <person name="Haas B."/>
            <person name="Abouelleil A."/>
            <person name="Alvarado L."/>
            <person name="Arachchi H.M."/>
            <person name="Berlin A."/>
            <person name="Brown A."/>
            <person name="Chapman S.B."/>
            <person name="Chen Z."/>
            <person name="Dunbar C."/>
            <person name="Freedman E."/>
            <person name="Gearin G."/>
            <person name="Gellesch M."/>
            <person name="Goldberg J."/>
            <person name="Griggs A."/>
            <person name="Gujja S."/>
            <person name="Heiman D."/>
            <person name="Howarth C."/>
            <person name="Larson L."/>
            <person name="Lui A."/>
            <person name="MacDonald P.J.P."/>
            <person name="Mehta T."/>
            <person name="Montmayeur A."/>
            <person name="Murphy C."/>
            <person name="Neiman D."/>
            <person name="Pearson M."/>
            <person name="Priest M."/>
            <person name="Roberts A."/>
            <person name="Saif S."/>
            <person name="Shea T."/>
            <person name="Shenoy N."/>
            <person name="Sisk P."/>
            <person name="Stolte C."/>
            <person name="Sykes S."/>
            <person name="Yandava C."/>
            <person name="Wortman J."/>
            <person name="Nusbaum C."/>
            <person name="Birren B."/>
        </authorList>
    </citation>
    <scope>NUCLEOTIDE SEQUENCE</scope>
    <source>
        <strain evidence="10">R3-111a-1</strain>
    </source>
</reference>
<evidence type="ECO:0000256" key="7">
    <source>
        <dbReference type="SAM" id="MobiDB-lite"/>
    </source>
</evidence>
<evidence type="ECO:0000256" key="4">
    <source>
        <dbReference type="ARBA" id="ARBA00022801"/>
    </source>
</evidence>
<evidence type="ECO:0000259" key="9">
    <source>
        <dbReference type="PROSITE" id="PS51677"/>
    </source>
</evidence>
<reference evidence="11" key="5">
    <citation type="submission" date="2018-04" db="UniProtKB">
        <authorList>
            <consortium name="EnsemblFungi"/>
        </authorList>
    </citation>
    <scope>IDENTIFICATION</scope>
    <source>
        <strain evidence="11">R3-111a-1</strain>
    </source>
</reference>
<evidence type="ECO:0000313" key="10">
    <source>
        <dbReference type="EMBL" id="EJT68287.1"/>
    </source>
</evidence>
<feature type="chain" id="PRO_5015095460" description="NodB homology domain-containing protein" evidence="8">
    <location>
        <begin position="21"/>
        <end position="440"/>
    </location>
</feature>
<evidence type="ECO:0000256" key="1">
    <source>
        <dbReference type="ARBA" id="ARBA00001941"/>
    </source>
</evidence>
<protein>
    <recommendedName>
        <fullName evidence="9">NodB homology domain-containing protein</fullName>
    </recommendedName>
</protein>
<dbReference type="Gene3D" id="3.20.20.370">
    <property type="entry name" value="Glycoside hydrolase/deacetylase"/>
    <property type="match status" value="1"/>
</dbReference>
<evidence type="ECO:0000313" key="11">
    <source>
        <dbReference type="EnsemblFungi" id="EJT68287"/>
    </source>
</evidence>
<evidence type="ECO:0000256" key="5">
    <source>
        <dbReference type="ARBA" id="ARBA00023277"/>
    </source>
</evidence>
<dbReference type="GO" id="GO:0016810">
    <property type="term" value="F:hydrolase activity, acting on carbon-nitrogen (but not peptide) bonds"/>
    <property type="evidence" value="ECO:0007669"/>
    <property type="project" value="InterPro"/>
</dbReference>
<accession>J3PKR7</accession>
<dbReference type="eggNOG" id="ENOG502QRIP">
    <property type="taxonomic scope" value="Eukaryota"/>
</dbReference>
<dbReference type="CDD" id="cd10951">
    <property type="entry name" value="CE4_ClCDA_like"/>
    <property type="match status" value="1"/>
</dbReference>
<sequence>MSLKSVSLLTLAALAPLAVAVPTSSVLEARDMPRPLFGSVPWGSRLGLGVSPCTTPGKIALTFDDGPGSLTKTIVDTLQSEGVKATFFIVGENGPFAGLTRPAYHDLVKFMHKEGHQLASHTFSHPDLTTISRAEIKEQLVKNEAIFADVLGFVPTYFRPPYTACDEQCYSVLKELAYHVVDYNLDTLDWDVQTNSDTIFTQAMSSANPATNSYISLSHDVQEFTANGFVKRMIDQARAKGLKFVTVGECLGDPAANWYRDPVTGEPFGSVKPPVSSSTSTVKPTTTANPTTTVKPTTTVSPTSTVTPTTTANPTPHYGNGTIVTATHTSYTTYCPPDHPTSGFVPLPPAPTGTTKTPIPGPHTVIMPVCPGCPKPTQSAPFPTGGKPGGSAPHGTVAIVKPPTDTGAPKPPPVTAGAGRVAFANVAAASLFAAAAWLAL</sequence>
<feature type="compositionally biased region" description="Low complexity" evidence="7">
    <location>
        <begin position="270"/>
        <end position="316"/>
    </location>
</feature>